<reference evidence="12" key="1">
    <citation type="journal article" date="2020" name="Stud. Mycol.">
        <title>101 Dothideomycetes genomes: a test case for predicting lifestyles and emergence of pathogens.</title>
        <authorList>
            <person name="Haridas S."/>
            <person name="Albert R."/>
            <person name="Binder M."/>
            <person name="Bloem J."/>
            <person name="Labutti K."/>
            <person name="Salamov A."/>
            <person name="Andreopoulos B."/>
            <person name="Baker S."/>
            <person name="Barry K."/>
            <person name="Bills G."/>
            <person name="Bluhm B."/>
            <person name="Cannon C."/>
            <person name="Castanera R."/>
            <person name="Culley D."/>
            <person name="Daum C."/>
            <person name="Ezra D."/>
            <person name="Gonzalez J."/>
            <person name="Henrissat B."/>
            <person name="Kuo A."/>
            <person name="Liang C."/>
            <person name="Lipzen A."/>
            <person name="Lutzoni F."/>
            <person name="Magnuson J."/>
            <person name="Mondo S."/>
            <person name="Nolan M."/>
            <person name="Ohm R."/>
            <person name="Pangilinan J."/>
            <person name="Park H.-J."/>
            <person name="Ramirez L."/>
            <person name="Alfaro M."/>
            <person name="Sun H."/>
            <person name="Tritt A."/>
            <person name="Yoshinaga Y."/>
            <person name="Zwiers L.-H."/>
            <person name="Turgeon B."/>
            <person name="Goodwin S."/>
            <person name="Spatafora J."/>
            <person name="Crous P."/>
            <person name="Grigoriev I."/>
        </authorList>
    </citation>
    <scope>NUCLEOTIDE SEQUENCE</scope>
    <source>
        <strain evidence="12">CBS 123094</strain>
    </source>
</reference>
<name>A0A6A5WT12_9PLEO</name>
<dbReference type="SMART" id="SM00220">
    <property type="entry name" value="S_TKc"/>
    <property type="match status" value="1"/>
</dbReference>
<dbReference type="PANTHER" id="PTHR43895">
    <property type="entry name" value="CALCIUM/CALMODULIN-DEPENDENT PROTEIN KINASE KINASE-RELATED"/>
    <property type="match status" value="1"/>
</dbReference>
<dbReference type="FunFam" id="1.10.510.10:FF:000692">
    <property type="entry name" value="Serine/threonine protein kinase, variant"/>
    <property type="match status" value="1"/>
</dbReference>
<keyword evidence="13" id="KW-1185">Reference proteome</keyword>
<proteinExistence type="predicted"/>
<evidence type="ECO:0000256" key="3">
    <source>
        <dbReference type="ARBA" id="ARBA00022679"/>
    </source>
</evidence>
<dbReference type="InterPro" id="IPR000719">
    <property type="entry name" value="Prot_kinase_dom"/>
</dbReference>
<dbReference type="Pfam" id="PF00069">
    <property type="entry name" value="Pkinase"/>
    <property type="match status" value="1"/>
</dbReference>
<dbReference type="EMBL" id="ML977565">
    <property type="protein sequence ID" value="KAF2004973.1"/>
    <property type="molecule type" value="Genomic_DNA"/>
</dbReference>
<feature type="compositionally biased region" description="Polar residues" evidence="10">
    <location>
        <begin position="363"/>
        <end position="374"/>
    </location>
</feature>
<keyword evidence="5 12" id="KW-0418">Kinase</keyword>
<evidence type="ECO:0000256" key="7">
    <source>
        <dbReference type="ARBA" id="ARBA00047899"/>
    </source>
</evidence>
<evidence type="ECO:0000313" key="12">
    <source>
        <dbReference type="EMBL" id="KAF2004973.1"/>
    </source>
</evidence>
<feature type="compositionally biased region" description="Polar residues" evidence="10">
    <location>
        <begin position="327"/>
        <end position="336"/>
    </location>
</feature>
<evidence type="ECO:0000259" key="11">
    <source>
        <dbReference type="PROSITE" id="PS50011"/>
    </source>
</evidence>
<dbReference type="InterPro" id="IPR017441">
    <property type="entry name" value="Protein_kinase_ATP_BS"/>
</dbReference>
<dbReference type="PROSITE" id="PS00107">
    <property type="entry name" value="PROTEIN_KINASE_ATP"/>
    <property type="match status" value="1"/>
</dbReference>
<evidence type="ECO:0000256" key="10">
    <source>
        <dbReference type="SAM" id="MobiDB-lite"/>
    </source>
</evidence>
<dbReference type="PROSITE" id="PS00108">
    <property type="entry name" value="PROTEIN_KINASE_ST"/>
    <property type="match status" value="1"/>
</dbReference>
<evidence type="ECO:0000256" key="9">
    <source>
        <dbReference type="PROSITE-ProRule" id="PRU10141"/>
    </source>
</evidence>
<dbReference type="GO" id="GO:0005737">
    <property type="term" value="C:cytoplasm"/>
    <property type="evidence" value="ECO:0007669"/>
    <property type="project" value="TreeGrafter"/>
</dbReference>
<evidence type="ECO:0000256" key="4">
    <source>
        <dbReference type="ARBA" id="ARBA00022741"/>
    </source>
</evidence>
<keyword evidence="2" id="KW-0723">Serine/threonine-protein kinase</keyword>
<dbReference type="InterPro" id="IPR008271">
    <property type="entry name" value="Ser/Thr_kinase_AS"/>
</dbReference>
<feature type="binding site" evidence="9">
    <location>
        <position position="51"/>
    </location>
    <ligand>
        <name>ATP</name>
        <dbReference type="ChEBI" id="CHEBI:30616"/>
    </ligand>
</feature>
<keyword evidence="6 9" id="KW-0067">ATP-binding</keyword>
<accession>A0A6A5WT12</accession>
<keyword evidence="4 9" id="KW-0547">Nucleotide-binding</keyword>
<comment type="catalytic activity">
    <reaction evidence="7">
        <text>L-threonyl-[protein] + ATP = O-phospho-L-threonyl-[protein] + ADP + H(+)</text>
        <dbReference type="Rhea" id="RHEA:46608"/>
        <dbReference type="Rhea" id="RHEA-COMP:11060"/>
        <dbReference type="Rhea" id="RHEA-COMP:11605"/>
        <dbReference type="ChEBI" id="CHEBI:15378"/>
        <dbReference type="ChEBI" id="CHEBI:30013"/>
        <dbReference type="ChEBI" id="CHEBI:30616"/>
        <dbReference type="ChEBI" id="CHEBI:61977"/>
        <dbReference type="ChEBI" id="CHEBI:456216"/>
        <dbReference type="EC" id="2.7.11.1"/>
    </reaction>
</comment>
<evidence type="ECO:0000256" key="2">
    <source>
        <dbReference type="ARBA" id="ARBA00022527"/>
    </source>
</evidence>
<evidence type="ECO:0000313" key="13">
    <source>
        <dbReference type="Proteomes" id="UP000799779"/>
    </source>
</evidence>
<feature type="domain" description="Protein kinase" evidence="11">
    <location>
        <begin position="21"/>
        <end position="295"/>
    </location>
</feature>
<dbReference type="GO" id="GO:0035861">
    <property type="term" value="C:site of double-strand break"/>
    <property type="evidence" value="ECO:0007669"/>
    <property type="project" value="TreeGrafter"/>
</dbReference>
<dbReference type="Gene3D" id="1.10.510.10">
    <property type="entry name" value="Transferase(Phosphotransferase) domain 1"/>
    <property type="match status" value="1"/>
</dbReference>
<feature type="compositionally biased region" description="Polar residues" evidence="10">
    <location>
        <begin position="393"/>
        <end position="431"/>
    </location>
</feature>
<dbReference type="SUPFAM" id="SSF56112">
    <property type="entry name" value="Protein kinase-like (PK-like)"/>
    <property type="match status" value="1"/>
</dbReference>
<evidence type="ECO:0000256" key="8">
    <source>
        <dbReference type="ARBA" id="ARBA00048679"/>
    </source>
</evidence>
<evidence type="ECO:0000256" key="5">
    <source>
        <dbReference type="ARBA" id="ARBA00022777"/>
    </source>
</evidence>
<gene>
    <name evidence="12" type="ORF">P154DRAFT_458423</name>
</gene>
<organism evidence="12 13">
    <name type="scientific">Amniculicola lignicola CBS 123094</name>
    <dbReference type="NCBI Taxonomy" id="1392246"/>
    <lineage>
        <taxon>Eukaryota</taxon>
        <taxon>Fungi</taxon>
        <taxon>Dikarya</taxon>
        <taxon>Ascomycota</taxon>
        <taxon>Pezizomycotina</taxon>
        <taxon>Dothideomycetes</taxon>
        <taxon>Pleosporomycetidae</taxon>
        <taxon>Pleosporales</taxon>
        <taxon>Amniculicolaceae</taxon>
        <taxon>Amniculicola</taxon>
    </lineage>
</organism>
<dbReference type="PANTHER" id="PTHR43895:SF32">
    <property type="entry name" value="SERINE_THREONINE-PROTEIN KINASE CHK1"/>
    <property type="match status" value="1"/>
</dbReference>
<dbReference type="GO" id="GO:0004674">
    <property type="term" value="F:protein serine/threonine kinase activity"/>
    <property type="evidence" value="ECO:0007669"/>
    <property type="project" value="UniProtKB-KW"/>
</dbReference>
<dbReference type="OrthoDB" id="539158at2759"/>
<dbReference type="EC" id="2.7.11.1" evidence="1"/>
<evidence type="ECO:0000256" key="1">
    <source>
        <dbReference type="ARBA" id="ARBA00012513"/>
    </source>
</evidence>
<comment type="catalytic activity">
    <reaction evidence="8">
        <text>L-seryl-[protein] + ATP = O-phospho-L-seryl-[protein] + ADP + H(+)</text>
        <dbReference type="Rhea" id="RHEA:17989"/>
        <dbReference type="Rhea" id="RHEA-COMP:9863"/>
        <dbReference type="Rhea" id="RHEA-COMP:11604"/>
        <dbReference type="ChEBI" id="CHEBI:15378"/>
        <dbReference type="ChEBI" id="CHEBI:29999"/>
        <dbReference type="ChEBI" id="CHEBI:30616"/>
        <dbReference type="ChEBI" id="CHEBI:83421"/>
        <dbReference type="ChEBI" id="CHEBI:456216"/>
        <dbReference type="EC" id="2.7.11.1"/>
    </reaction>
</comment>
<dbReference type="GO" id="GO:0005634">
    <property type="term" value="C:nucleus"/>
    <property type="evidence" value="ECO:0007669"/>
    <property type="project" value="TreeGrafter"/>
</dbReference>
<sequence length="569" mass="63360">MAAVAPPSSQQVPLPAGLPFRIISKTIGQGAYASVRKAIPLNAPRPVIAIKFINKEHAFRYGRLTSKQVKMEFMLHHHLGKHNNIIECWQSGEDAVWTWIAMEWAEGGDLFDKIEADEGCPEDVSHFYFTQLISAMTFMHSKGIAHRDLKPENILLGANGDLKLADFGLAALFKRDGKARMCTTICGSPPYIAPEVVNGRRSQRVDLLDEGYMANISDVWSSGIVLFVLLCGNTPWDEPSKRSLEYQDYVDNSGHSTDELWEKIPSDALSLIRGMLKIDPAKRFTLDEVRTHPWFTRKNAFLSSSGRNANPIGLATQMLSRLHIDFSQNPSQSQRSHSPDPDAMDIDTLPRRSSAGNHAPNLGVSSTQPETPITESPFDWERPPRLAGYDGISASQPADLRNTSLEQDRPSSTYMSQLPSSTQDLLSQDPSLTQFGSNPSVPLSLTQYARKFVDILPSYSLARFLSPSSLTLLIPTLVEALHSLGVPVANISEDQMRQWERDGEASLRVKMADGRRQGLNGHVVIERIVVDSQRICEVRFVKASGDPLEWRRFFKSVVVSCKDVILRPN</sequence>
<dbReference type="GO" id="GO:0005524">
    <property type="term" value="F:ATP binding"/>
    <property type="evidence" value="ECO:0007669"/>
    <property type="project" value="UniProtKB-UniRule"/>
</dbReference>
<dbReference type="PROSITE" id="PS50011">
    <property type="entry name" value="PROTEIN_KINASE_DOM"/>
    <property type="match status" value="1"/>
</dbReference>
<dbReference type="InterPro" id="IPR011009">
    <property type="entry name" value="Kinase-like_dom_sf"/>
</dbReference>
<protein>
    <recommendedName>
        <fullName evidence="1">non-specific serine/threonine protein kinase</fullName>
        <ecNumber evidence="1">2.7.11.1</ecNumber>
    </recommendedName>
</protein>
<feature type="region of interest" description="Disordered" evidence="10">
    <location>
        <begin position="327"/>
        <end position="431"/>
    </location>
</feature>
<keyword evidence="3" id="KW-0808">Transferase</keyword>
<evidence type="ECO:0000256" key="6">
    <source>
        <dbReference type="ARBA" id="ARBA00022840"/>
    </source>
</evidence>
<dbReference type="AlphaFoldDB" id="A0A6A5WT12"/>
<dbReference type="Proteomes" id="UP000799779">
    <property type="component" value="Unassembled WGS sequence"/>
</dbReference>
<dbReference type="GO" id="GO:0007095">
    <property type="term" value="P:mitotic G2 DNA damage checkpoint signaling"/>
    <property type="evidence" value="ECO:0007669"/>
    <property type="project" value="TreeGrafter"/>
</dbReference>